<dbReference type="RefSeq" id="WP_073067438.1">
    <property type="nucleotide sequence ID" value="NZ_FRCK01000008.1"/>
</dbReference>
<evidence type="ECO:0000256" key="4">
    <source>
        <dbReference type="ARBA" id="ARBA00022692"/>
    </source>
</evidence>
<name>A0A1M7IEB3_9RHOB</name>
<dbReference type="STRING" id="53463.SAMN05444389_10884"/>
<evidence type="ECO:0000256" key="8">
    <source>
        <dbReference type="RuleBase" id="RU003942"/>
    </source>
</evidence>
<evidence type="ECO:0000313" key="11">
    <source>
        <dbReference type="Proteomes" id="UP000184444"/>
    </source>
</evidence>
<dbReference type="PANTHER" id="PTHR30561:SF1">
    <property type="entry name" value="MULTIDRUG TRANSPORTER EMRE"/>
    <property type="match status" value="1"/>
</dbReference>
<reference evidence="11" key="1">
    <citation type="submission" date="2016-11" db="EMBL/GenBank/DDBJ databases">
        <authorList>
            <person name="Varghese N."/>
            <person name="Submissions S."/>
        </authorList>
    </citation>
    <scope>NUCLEOTIDE SEQUENCE [LARGE SCALE GENOMIC DNA]</scope>
    <source>
        <strain evidence="11">DSM 6637</strain>
    </source>
</reference>
<sequence>MGYPVLLVAIVLEVIGTSFLMASQQFTRLVPTMVMALAYLASFYFLSQALRYMPLGIAYAIWSGLGIVLTVAIGMVVFRQVPDWPAVAGVSLIILGVVVINGFSSVAGH</sequence>
<evidence type="ECO:0000256" key="6">
    <source>
        <dbReference type="ARBA" id="ARBA00023136"/>
    </source>
</evidence>
<dbReference type="OrthoDB" id="9808638at2"/>
<dbReference type="GO" id="GO:0005886">
    <property type="term" value="C:plasma membrane"/>
    <property type="evidence" value="ECO:0007669"/>
    <property type="project" value="UniProtKB-SubCell"/>
</dbReference>
<evidence type="ECO:0000256" key="7">
    <source>
        <dbReference type="ARBA" id="ARBA00038032"/>
    </source>
</evidence>
<keyword evidence="3" id="KW-1003">Cell membrane</keyword>
<evidence type="ECO:0000256" key="5">
    <source>
        <dbReference type="ARBA" id="ARBA00022989"/>
    </source>
</evidence>
<dbReference type="GO" id="GO:1990961">
    <property type="term" value="P:xenobiotic detoxification by transmembrane export across the plasma membrane"/>
    <property type="evidence" value="ECO:0007669"/>
    <property type="project" value="UniProtKB-ARBA"/>
</dbReference>
<protein>
    <submittedName>
        <fullName evidence="10">Small multidrug resistance pump</fullName>
    </submittedName>
</protein>
<dbReference type="PANTHER" id="PTHR30561">
    <property type="entry name" value="SMR FAMILY PROTON-DEPENDENT DRUG EFFLUX TRANSPORTER SUGE"/>
    <property type="match status" value="1"/>
</dbReference>
<feature type="transmembrane region" description="Helical" evidence="9">
    <location>
        <begin position="58"/>
        <end position="78"/>
    </location>
</feature>
<evidence type="ECO:0000256" key="1">
    <source>
        <dbReference type="ARBA" id="ARBA00004651"/>
    </source>
</evidence>
<dbReference type="InterPro" id="IPR000390">
    <property type="entry name" value="Small_drug/metabolite_transptr"/>
</dbReference>
<organism evidence="10 11">
    <name type="scientific">Paracoccus solventivorans</name>
    <dbReference type="NCBI Taxonomy" id="53463"/>
    <lineage>
        <taxon>Bacteria</taxon>
        <taxon>Pseudomonadati</taxon>
        <taxon>Pseudomonadota</taxon>
        <taxon>Alphaproteobacteria</taxon>
        <taxon>Rhodobacterales</taxon>
        <taxon>Paracoccaceae</taxon>
        <taxon>Paracoccus</taxon>
    </lineage>
</organism>
<dbReference type="GO" id="GO:0015220">
    <property type="term" value="F:choline transmembrane transporter activity"/>
    <property type="evidence" value="ECO:0007669"/>
    <property type="project" value="TreeGrafter"/>
</dbReference>
<dbReference type="Gene3D" id="1.10.3730.20">
    <property type="match status" value="1"/>
</dbReference>
<dbReference type="InterPro" id="IPR045324">
    <property type="entry name" value="Small_multidrug_res"/>
</dbReference>
<keyword evidence="11" id="KW-1185">Reference proteome</keyword>
<dbReference type="FunFam" id="1.10.3730.20:FF:000001">
    <property type="entry name" value="Quaternary ammonium compound resistance transporter SugE"/>
    <property type="match status" value="1"/>
</dbReference>
<evidence type="ECO:0000313" key="10">
    <source>
        <dbReference type="EMBL" id="SHM39019.1"/>
    </source>
</evidence>
<dbReference type="Pfam" id="PF00893">
    <property type="entry name" value="Multi_Drug_Res"/>
    <property type="match status" value="1"/>
</dbReference>
<dbReference type="EMBL" id="FRCK01000008">
    <property type="protein sequence ID" value="SHM39019.1"/>
    <property type="molecule type" value="Genomic_DNA"/>
</dbReference>
<dbReference type="InterPro" id="IPR037185">
    <property type="entry name" value="EmrE-like"/>
</dbReference>
<dbReference type="GO" id="GO:0015199">
    <property type="term" value="F:amino-acid betaine transmembrane transporter activity"/>
    <property type="evidence" value="ECO:0007669"/>
    <property type="project" value="TreeGrafter"/>
</dbReference>
<evidence type="ECO:0000256" key="2">
    <source>
        <dbReference type="ARBA" id="ARBA00022448"/>
    </source>
</evidence>
<dbReference type="Proteomes" id="UP000184444">
    <property type="component" value="Unassembled WGS sequence"/>
</dbReference>
<dbReference type="SUPFAM" id="SSF103481">
    <property type="entry name" value="Multidrug resistance efflux transporter EmrE"/>
    <property type="match status" value="1"/>
</dbReference>
<feature type="transmembrane region" description="Helical" evidence="9">
    <location>
        <begin position="26"/>
        <end position="46"/>
    </location>
</feature>
<feature type="transmembrane region" description="Helical" evidence="9">
    <location>
        <begin position="84"/>
        <end position="103"/>
    </location>
</feature>
<evidence type="ECO:0000256" key="9">
    <source>
        <dbReference type="SAM" id="Phobius"/>
    </source>
</evidence>
<dbReference type="GO" id="GO:0031460">
    <property type="term" value="P:glycine betaine transport"/>
    <property type="evidence" value="ECO:0007669"/>
    <property type="project" value="TreeGrafter"/>
</dbReference>
<keyword evidence="5 9" id="KW-1133">Transmembrane helix</keyword>
<keyword evidence="2" id="KW-0813">Transport</keyword>
<comment type="subcellular location">
    <subcellularLocation>
        <location evidence="1 8">Cell membrane</location>
        <topology evidence="1 8">Multi-pass membrane protein</topology>
    </subcellularLocation>
</comment>
<evidence type="ECO:0000256" key="3">
    <source>
        <dbReference type="ARBA" id="ARBA00022475"/>
    </source>
</evidence>
<proteinExistence type="inferred from homology"/>
<gene>
    <name evidence="10" type="ORF">SAMN05444389_10884</name>
</gene>
<dbReference type="GO" id="GO:0015297">
    <property type="term" value="F:antiporter activity"/>
    <property type="evidence" value="ECO:0007669"/>
    <property type="project" value="TreeGrafter"/>
</dbReference>
<keyword evidence="4 8" id="KW-0812">Transmembrane</keyword>
<comment type="similarity">
    <text evidence="7 8">Belongs to the drug/metabolite transporter (DMT) superfamily. Small multidrug resistance (SMR) (TC 2.A.7.1) family.</text>
</comment>
<keyword evidence="6 9" id="KW-0472">Membrane</keyword>
<accession>A0A1M7IEB3</accession>
<dbReference type="AlphaFoldDB" id="A0A1M7IEB3"/>